<comment type="caution">
    <text evidence="2">The sequence shown here is derived from an EMBL/GenBank/DDBJ whole genome shotgun (WGS) entry which is preliminary data.</text>
</comment>
<protein>
    <submittedName>
        <fullName evidence="2">Uncharacterized protein</fullName>
    </submittedName>
</protein>
<evidence type="ECO:0000313" key="2">
    <source>
        <dbReference type="EMBL" id="KAG1777584.1"/>
    </source>
</evidence>
<accession>A0A9P7D2Z9</accession>
<dbReference type="EMBL" id="JABBWD010000020">
    <property type="protein sequence ID" value="KAG1777584.1"/>
    <property type="molecule type" value="Genomic_DNA"/>
</dbReference>
<proteinExistence type="predicted"/>
<evidence type="ECO:0000256" key="1">
    <source>
        <dbReference type="SAM" id="MobiDB-lite"/>
    </source>
</evidence>
<dbReference type="OrthoDB" id="2692163at2759"/>
<feature type="compositionally biased region" description="Acidic residues" evidence="1">
    <location>
        <begin position="289"/>
        <end position="306"/>
    </location>
</feature>
<keyword evidence="3" id="KW-1185">Reference proteome</keyword>
<reference evidence="2" key="1">
    <citation type="journal article" date="2020" name="New Phytol.">
        <title>Comparative genomics reveals dynamic genome evolution in host specialist ectomycorrhizal fungi.</title>
        <authorList>
            <person name="Lofgren L.A."/>
            <person name="Nguyen N.H."/>
            <person name="Vilgalys R."/>
            <person name="Ruytinx J."/>
            <person name="Liao H.L."/>
            <person name="Branco S."/>
            <person name="Kuo A."/>
            <person name="LaButti K."/>
            <person name="Lipzen A."/>
            <person name="Andreopoulos W."/>
            <person name="Pangilinan J."/>
            <person name="Riley R."/>
            <person name="Hundley H."/>
            <person name="Na H."/>
            <person name="Barry K."/>
            <person name="Grigoriev I.V."/>
            <person name="Stajich J.E."/>
            <person name="Kennedy P.G."/>
        </authorList>
    </citation>
    <scope>NUCLEOTIDE SEQUENCE</scope>
    <source>
        <strain evidence="2">DOB743</strain>
    </source>
</reference>
<dbReference type="AlphaFoldDB" id="A0A9P7D2Z9"/>
<gene>
    <name evidence="2" type="ORF">EV702DRAFT_1045327</name>
</gene>
<dbReference type="Proteomes" id="UP000714275">
    <property type="component" value="Unassembled WGS sequence"/>
</dbReference>
<feature type="region of interest" description="Disordered" evidence="1">
    <location>
        <begin position="279"/>
        <end position="306"/>
    </location>
</feature>
<sequence>MIYVRSVVLQANNMTQPQCISLDFSVYECNTFLVTLTVTLFTLDQILPLQLLEWEVNGPLLEAPEGPKMIRTRVQKSRTSHNTKWLCRKVSINAQTVSITKLPVSQLSSWREREMHNNKYHTAFINCSWGEEAVKISRQSDGQFHCPCGHRDHSQYDYHQFVKLLSKSPHPEDAAPDCMDLAEDISGEKESPVATVNTEPVQNHQDNSPYPVCYPDDSLVPHPEMDIDPLPTPELPVNPICAAVGAHSQMLHQTKSSSLTRFFQGRALTSVAHDGGIAISRPEAHDGDVDSASEEDIGSDYSEDNDVDLSAMDVDTESDPVELRAHARSWGIHVDPIFNLTICLDCAVAIP</sequence>
<evidence type="ECO:0000313" key="3">
    <source>
        <dbReference type="Proteomes" id="UP000714275"/>
    </source>
</evidence>
<name>A0A9P7D2Z9_9AGAM</name>
<organism evidence="2 3">
    <name type="scientific">Suillus placidus</name>
    <dbReference type="NCBI Taxonomy" id="48579"/>
    <lineage>
        <taxon>Eukaryota</taxon>
        <taxon>Fungi</taxon>
        <taxon>Dikarya</taxon>
        <taxon>Basidiomycota</taxon>
        <taxon>Agaricomycotina</taxon>
        <taxon>Agaricomycetes</taxon>
        <taxon>Agaricomycetidae</taxon>
        <taxon>Boletales</taxon>
        <taxon>Suillineae</taxon>
        <taxon>Suillaceae</taxon>
        <taxon>Suillus</taxon>
    </lineage>
</organism>